<feature type="region of interest" description="Disordered" evidence="1">
    <location>
        <begin position="54"/>
        <end position="111"/>
    </location>
</feature>
<name>A0A2T7PSF8_POMCA</name>
<keyword evidence="2" id="KW-0472">Membrane</keyword>
<evidence type="ECO:0000313" key="4">
    <source>
        <dbReference type="Proteomes" id="UP000245119"/>
    </source>
</evidence>
<keyword evidence="2" id="KW-1133">Transmembrane helix</keyword>
<dbReference type="AlphaFoldDB" id="A0A2T7PSF8"/>
<proteinExistence type="predicted"/>
<protein>
    <submittedName>
        <fullName evidence="3">Uncharacterized protein</fullName>
    </submittedName>
</protein>
<organism evidence="3 4">
    <name type="scientific">Pomacea canaliculata</name>
    <name type="common">Golden apple snail</name>
    <dbReference type="NCBI Taxonomy" id="400727"/>
    <lineage>
        <taxon>Eukaryota</taxon>
        <taxon>Metazoa</taxon>
        <taxon>Spiralia</taxon>
        <taxon>Lophotrochozoa</taxon>
        <taxon>Mollusca</taxon>
        <taxon>Gastropoda</taxon>
        <taxon>Caenogastropoda</taxon>
        <taxon>Architaenioglossa</taxon>
        <taxon>Ampullarioidea</taxon>
        <taxon>Ampullariidae</taxon>
        <taxon>Pomacea</taxon>
    </lineage>
</organism>
<evidence type="ECO:0000256" key="1">
    <source>
        <dbReference type="SAM" id="MobiDB-lite"/>
    </source>
</evidence>
<keyword evidence="2" id="KW-0812">Transmembrane</keyword>
<evidence type="ECO:0000256" key="2">
    <source>
        <dbReference type="SAM" id="Phobius"/>
    </source>
</evidence>
<gene>
    <name evidence="3" type="ORF">C0Q70_03336</name>
</gene>
<sequence length="216" mass="24278">MENIPDGDSVSNDTSVKGGKETHATNLMLFLVFTLLSGGLIAFFTYKLVSSLRQKQKAKEDKKRQKQQKKEKETHESRKRNDHCTSPPSPNCSSCSENAIRENPGGERTSKMRNTMKWIHGSAMEHRNKYERVELEGQKEEGTTETNSHSHSWCLRLIRPGNSRLGPVQFDTHITNHYPGHNRCTNVPTLLLLLNQLGHEVLCEEHGGPPPPGGAE</sequence>
<dbReference type="EMBL" id="PZQS01000002">
    <property type="protein sequence ID" value="PVD36356.1"/>
    <property type="molecule type" value="Genomic_DNA"/>
</dbReference>
<feature type="transmembrane region" description="Helical" evidence="2">
    <location>
        <begin position="27"/>
        <end position="49"/>
    </location>
</feature>
<comment type="caution">
    <text evidence="3">The sequence shown here is derived from an EMBL/GenBank/DDBJ whole genome shotgun (WGS) entry which is preliminary data.</text>
</comment>
<dbReference type="Proteomes" id="UP000245119">
    <property type="component" value="Linkage Group LG2"/>
</dbReference>
<accession>A0A2T7PSF8</accession>
<keyword evidence="4" id="KW-1185">Reference proteome</keyword>
<reference evidence="3 4" key="1">
    <citation type="submission" date="2018-04" db="EMBL/GenBank/DDBJ databases">
        <title>The genome of golden apple snail Pomacea canaliculata provides insight into stress tolerance and invasive adaptation.</title>
        <authorList>
            <person name="Liu C."/>
            <person name="Liu B."/>
            <person name="Ren Y."/>
            <person name="Zhang Y."/>
            <person name="Wang H."/>
            <person name="Li S."/>
            <person name="Jiang F."/>
            <person name="Yin L."/>
            <person name="Zhang G."/>
            <person name="Qian W."/>
            <person name="Fan W."/>
        </authorList>
    </citation>
    <scope>NUCLEOTIDE SEQUENCE [LARGE SCALE GENOMIC DNA]</scope>
    <source>
        <strain evidence="3">SZHN2017</strain>
        <tissue evidence="3">Muscle</tissue>
    </source>
</reference>
<feature type="compositionally biased region" description="Basic and acidic residues" evidence="1">
    <location>
        <begin position="57"/>
        <end position="76"/>
    </location>
</feature>
<evidence type="ECO:0000313" key="3">
    <source>
        <dbReference type="EMBL" id="PVD36356.1"/>
    </source>
</evidence>